<feature type="transmembrane region" description="Helical" evidence="2">
    <location>
        <begin position="6"/>
        <end position="30"/>
    </location>
</feature>
<evidence type="ECO:0000256" key="1">
    <source>
        <dbReference type="SAM" id="MobiDB-lite"/>
    </source>
</evidence>
<sequence>MAFHFNFQWMLLFGLLSTLALELYRFFILFDSQKLLMNAMSQFGVLSAIQNSVKACGSVPENNFVQQLVYHQCLVNWLEENQRSFSLPVYFQEFIVMGILVLTVAICIWNIASQFYYAADSDSSSTMTQFARKEAGHEDKQTTWHLPLLRTPMPFQHELTPEPHIPVLRTPLPQRFTTHYNIFTTHHTSSQPTNTLSPPTTHLHNPTTTTPHHTSSQPTNKNNNPPPHIFTTHQPEQPPPTTHLHNPPHIFTTHQPEQQPPTTHLHNPPTRTTTTHHTSSQPTNKNNNHPPHIFTTHQ</sequence>
<feature type="region of interest" description="Disordered" evidence="1">
    <location>
        <begin position="185"/>
        <end position="298"/>
    </location>
</feature>
<feature type="compositionally biased region" description="Low complexity" evidence="1">
    <location>
        <begin position="242"/>
        <end position="278"/>
    </location>
</feature>
<feature type="transmembrane region" description="Helical" evidence="2">
    <location>
        <begin position="94"/>
        <end position="117"/>
    </location>
</feature>
<evidence type="ECO:0000313" key="4">
    <source>
        <dbReference type="Proteomes" id="UP001286313"/>
    </source>
</evidence>
<evidence type="ECO:0000313" key="3">
    <source>
        <dbReference type="EMBL" id="KAK3861597.1"/>
    </source>
</evidence>
<organism evidence="3 4">
    <name type="scientific">Petrolisthes cinctipes</name>
    <name type="common">Flat porcelain crab</name>
    <dbReference type="NCBI Taxonomy" id="88211"/>
    <lineage>
        <taxon>Eukaryota</taxon>
        <taxon>Metazoa</taxon>
        <taxon>Ecdysozoa</taxon>
        <taxon>Arthropoda</taxon>
        <taxon>Crustacea</taxon>
        <taxon>Multicrustacea</taxon>
        <taxon>Malacostraca</taxon>
        <taxon>Eumalacostraca</taxon>
        <taxon>Eucarida</taxon>
        <taxon>Decapoda</taxon>
        <taxon>Pleocyemata</taxon>
        <taxon>Anomura</taxon>
        <taxon>Galatheoidea</taxon>
        <taxon>Porcellanidae</taxon>
        <taxon>Petrolisthes</taxon>
    </lineage>
</organism>
<dbReference type="EMBL" id="JAWQEG010004461">
    <property type="protein sequence ID" value="KAK3861597.1"/>
    <property type="molecule type" value="Genomic_DNA"/>
</dbReference>
<dbReference type="Proteomes" id="UP001286313">
    <property type="component" value="Unassembled WGS sequence"/>
</dbReference>
<proteinExistence type="predicted"/>
<comment type="caution">
    <text evidence="3">The sequence shown here is derived from an EMBL/GenBank/DDBJ whole genome shotgun (WGS) entry which is preliminary data.</text>
</comment>
<reference evidence="3" key="1">
    <citation type="submission" date="2023-10" db="EMBL/GenBank/DDBJ databases">
        <title>Genome assemblies of two species of porcelain crab, Petrolisthes cinctipes and Petrolisthes manimaculis (Anomura: Porcellanidae).</title>
        <authorList>
            <person name="Angst P."/>
        </authorList>
    </citation>
    <scope>NUCLEOTIDE SEQUENCE</scope>
    <source>
        <strain evidence="3">PB745_01</strain>
        <tissue evidence="3">Gill</tissue>
    </source>
</reference>
<gene>
    <name evidence="3" type="ORF">Pcinc_032452</name>
</gene>
<keyword evidence="2" id="KW-0472">Membrane</keyword>
<name>A0AAE1EUA5_PETCI</name>
<protein>
    <submittedName>
        <fullName evidence="3">Uncharacterized protein</fullName>
    </submittedName>
</protein>
<accession>A0AAE1EUA5</accession>
<feature type="compositionally biased region" description="Low complexity" evidence="1">
    <location>
        <begin position="195"/>
        <end position="220"/>
    </location>
</feature>
<keyword evidence="2" id="KW-1133">Transmembrane helix</keyword>
<dbReference type="AlphaFoldDB" id="A0AAE1EUA5"/>
<feature type="compositionally biased region" description="Polar residues" evidence="1">
    <location>
        <begin position="279"/>
        <end position="298"/>
    </location>
</feature>
<keyword evidence="2" id="KW-0812">Transmembrane</keyword>
<keyword evidence="4" id="KW-1185">Reference proteome</keyword>
<feature type="compositionally biased region" description="Polar residues" evidence="1">
    <location>
        <begin position="185"/>
        <end position="194"/>
    </location>
</feature>
<evidence type="ECO:0000256" key="2">
    <source>
        <dbReference type="SAM" id="Phobius"/>
    </source>
</evidence>